<evidence type="ECO:0000313" key="2">
    <source>
        <dbReference type="Proteomes" id="UP000318825"/>
    </source>
</evidence>
<dbReference type="OrthoDB" id="8265686at2"/>
<dbReference type="RefSeq" id="WP_141382763.1">
    <property type="nucleotide sequence ID" value="NZ_BJNF01000023.1"/>
</dbReference>
<accession>A0A4Y3W7M3</accession>
<evidence type="ECO:0000313" key="1">
    <source>
        <dbReference type="EMBL" id="GEC15017.1"/>
    </source>
</evidence>
<dbReference type="AlphaFoldDB" id="A0A4Y3W7M3"/>
<reference evidence="1 2" key="1">
    <citation type="submission" date="2019-06" db="EMBL/GenBank/DDBJ databases">
        <title>Whole genome shotgun sequence of Nitrobacter winogradskyi NBRC 14297.</title>
        <authorList>
            <person name="Hosoyama A."/>
            <person name="Uohara A."/>
            <person name="Ohji S."/>
            <person name="Ichikawa N."/>
        </authorList>
    </citation>
    <scope>NUCLEOTIDE SEQUENCE [LARGE SCALE GENOMIC DNA]</scope>
    <source>
        <strain evidence="1 2">NBRC 14297</strain>
    </source>
</reference>
<comment type="caution">
    <text evidence="1">The sequence shown here is derived from an EMBL/GenBank/DDBJ whole genome shotgun (WGS) entry which is preliminary data.</text>
</comment>
<dbReference type="Proteomes" id="UP000318825">
    <property type="component" value="Unassembled WGS sequence"/>
</dbReference>
<name>A0A4Y3W7M3_NITWI</name>
<organism evidence="1 2">
    <name type="scientific">Nitrobacter winogradskyi</name>
    <name type="common">Nitrobacter agilis</name>
    <dbReference type="NCBI Taxonomy" id="913"/>
    <lineage>
        <taxon>Bacteria</taxon>
        <taxon>Pseudomonadati</taxon>
        <taxon>Pseudomonadota</taxon>
        <taxon>Alphaproteobacteria</taxon>
        <taxon>Hyphomicrobiales</taxon>
        <taxon>Nitrobacteraceae</taxon>
        <taxon>Nitrobacter</taxon>
    </lineage>
</organism>
<proteinExistence type="predicted"/>
<gene>
    <name evidence="1" type="ORF">NWI01_09090</name>
</gene>
<dbReference type="EMBL" id="BJNF01000023">
    <property type="protein sequence ID" value="GEC15017.1"/>
    <property type="molecule type" value="Genomic_DNA"/>
</dbReference>
<protein>
    <submittedName>
        <fullName evidence="1">Uncharacterized protein</fullName>
    </submittedName>
</protein>
<sequence>MLIHLERYVAVEKLIDDAWEMSQRLDLGLVKLLLEMAKLELYEEMQAIIGSNEIKRAEKRAGGRRQLR</sequence>